<evidence type="ECO:0000313" key="5">
    <source>
        <dbReference type="Proteomes" id="UP000469708"/>
    </source>
</evidence>
<dbReference type="PRINTS" id="PR01554">
    <property type="entry name" value="FIMREGULATRY"/>
</dbReference>
<dbReference type="EMBL" id="JAAGYI010000118">
    <property type="protein sequence ID" value="NEM88648.1"/>
    <property type="molecule type" value="Genomic_DNA"/>
</dbReference>
<sequence length="96" mass="11096">MSNPYRTEYHREKFPPGAGRGGLTPGCMDEEHFLLLMDISPICSRKVFESLRAYLVDGCSRKFICENYNINNGYLTVSLNRVNKIHQCVSLLKKFY</sequence>
<gene>
    <name evidence="4" type="ORF">G3V95_24870</name>
</gene>
<keyword evidence="1" id="KW-0805">Transcription regulation</keyword>
<evidence type="ECO:0000256" key="2">
    <source>
        <dbReference type="ARBA" id="ARBA00023163"/>
    </source>
</evidence>
<evidence type="ECO:0000256" key="1">
    <source>
        <dbReference type="ARBA" id="ARBA00023015"/>
    </source>
</evidence>
<dbReference type="GO" id="GO:0006355">
    <property type="term" value="P:regulation of DNA-templated transcription"/>
    <property type="evidence" value="ECO:0007669"/>
    <property type="project" value="InterPro"/>
</dbReference>
<reference evidence="4 5" key="1">
    <citation type="submission" date="2020-02" db="EMBL/GenBank/DDBJ databases">
        <authorList>
            <person name="Subbiah M."/>
            <person name="Call D."/>
        </authorList>
    </citation>
    <scope>NUCLEOTIDE SEQUENCE [LARGE SCALE GENOMIC DNA]</scope>
    <source>
        <strain evidence="4 5">8375wC2</strain>
    </source>
</reference>
<evidence type="ECO:0000256" key="3">
    <source>
        <dbReference type="SAM" id="MobiDB-lite"/>
    </source>
</evidence>
<dbReference type="Proteomes" id="UP000469708">
    <property type="component" value="Unassembled WGS sequence"/>
</dbReference>
<dbReference type="Pfam" id="PF03333">
    <property type="entry name" value="PapB"/>
    <property type="match status" value="1"/>
</dbReference>
<dbReference type="InterPro" id="IPR053721">
    <property type="entry name" value="Fimbrial_Adhesin_Reg"/>
</dbReference>
<accession>A0A6D0YKC9</accession>
<dbReference type="AlphaFoldDB" id="A0A6D0YKC9"/>
<dbReference type="Gene3D" id="1.10.10.2690">
    <property type="match status" value="1"/>
</dbReference>
<name>A0A6D0YKC9_ECOLX</name>
<comment type="caution">
    <text evidence="4">The sequence shown here is derived from an EMBL/GenBank/DDBJ whole genome shotgun (WGS) entry which is preliminary data.</text>
</comment>
<dbReference type="RefSeq" id="WP_072127352.1">
    <property type="nucleotide sequence ID" value="NZ_BGDY01000008.1"/>
</dbReference>
<keyword evidence="2" id="KW-0804">Transcription</keyword>
<evidence type="ECO:0000313" key="4">
    <source>
        <dbReference type="EMBL" id="NEM88648.1"/>
    </source>
</evidence>
<organism evidence="4 5">
    <name type="scientific">Escherichia coli</name>
    <dbReference type="NCBI Taxonomy" id="562"/>
    <lineage>
        <taxon>Bacteria</taxon>
        <taxon>Pseudomonadati</taxon>
        <taxon>Pseudomonadota</taxon>
        <taxon>Gammaproteobacteria</taxon>
        <taxon>Enterobacterales</taxon>
        <taxon>Enterobacteriaceae</taxon>
        <taxon>Escherichia</taxon>
    </lineage>
</organism>
<protein>
    <submittedName>
        <fullName evidence="4">Transcriptional regulator</fullName>
    </submittedName>
</protein>
<feature type="region of interest" description="Disordered" evidence="3">
    <location>
        <begin position="1"/>
        <end position="22"/>
    </location>
</feature>
<dbReference type="InterPro" id="IPR004356">
    <property type="entry name" value="Adhesin_operon_reg_prot"/>
</dbReference>
<proteinExistence type="predicted"/>